<gene>
    <name evidence="2" type="ORF">AQZ59_01808</name>
</gene>
<sequence>MARKPRSSYWRLHSSHQGNPSRRFSVVPGAHIPPQSVYEFFYPGGSRRDAPRHECYGSESAEEPFTLPLRETRQFLYRSESIRRCRGEVAVPYAAVMCTCVSQNGELFAPSSEGILVVVALLLLRVQSIDVAKETETVCNTPLIIKSEAIKEDGNIGKIKDISKNPEWVIPVVDTVVSHSAVTFSLAIHTLLSSL</sequence>
<evidence type="ECO:0000256" key="1">
    <source>
        <dbReference type="SAM" id="MobiDB-lite"/>
    </source>
</evidence>
<name>A0A0W1KIL0_9ACTO</name>
<evidence type="ECO:0000313" key="3">
    <source>
        <dbReference type="Proteomes" id="UP000054404"/>
    </source>
</evidence>
<accession>A0A0W1KIL0</accession>
<reference evidence="2 3" key="1">
    <citation type="submission" date="2015-11" db="EMBL/GenBank/DDBJ databases">
        <title>Draft Genome Sequence of the Type Strain Trueperella bernardiae LCDC 89-0504T, Isolated from Blood Culture.</title>
        <authorList>
            <person name="Bernier A.-M."/>
            <person name="Bernard K."/>
        </authorList>
    </citation>
    <scope>NUCLEOTIDE SEQUENCE [LARGE SCALE GENOMIC DNA]</scope>
    <source>
        <strain evidence="2 3">LCDC 89-0504</strain>
    </source>
</reference>
<proteinExistence type="predicted"/>
<dbReference type="Proteomes" id="UP000054404">
    <property type="component" value="Unassembled WGS sequence"/>
</dbReference>
<evidence type="ECO:0000313" key="2">
    <source>
        <dbReference type="EMBL" id="KTF03342.1"/>
    </source>
</evidence>
<comment type="caution">
    <text evidence="2">The sequence shown here is derived from an EMBL/GenBank/DDBJ whole genome shotgun (WGS) entry which is preliminary data.</text>
</comment>
<feature type="region of interest" description="Disordered" evidence="1">
    <location>
        <begin position="1"/>
        <end position="22"/>
    </location>
</feature>
<keyword evidence="3" id="KW-1185">Reference proteome</keyword>
<organism evidence="2 3">
    <name type="scientific">Trueperella bernardiae</name>
    <dbReference type="NCBI Taxonomy" id="59561"/>
    <lineage>
        <taxon>Bacteria</taxon>
        <taxon>Bacillati</taxon>
        <taxon>Actinomycetota</taxon>
        <taxon>Actinomycetes</taxon>
        <taxon>Actinomycetales</taxon>
        <taxon>Actinomycetaceae</taxon>
        <taxon>Trueperella</taxon>
    </lineage>
</organism>
<dbReference type="AlphaFoldDB" id="A0A0W1KIL0"/>
<dbReference type="EMBL" id="LNIZ01000017">
    <property type="protein sequence ID" value="KTF03342.1"/>
    <property type="molecule type" value="Genomic_DNA"/>
</dbReference>
<protein>
    <submittedName>
        <fullName evidence="2">Uncharacterized protein</fullName>
    </submittedName>
</protein>